<dbReference type="KEGG" id="eae:EAE_19255"/>
<dbReference type="GeneID" id="93312036"/>
<dbReference type="PATRIC" id="fig|1028307.3.peg.3850"/>
<sequence>MFKALAAIVALTASASVMAQSDVTLTSLAKDNATKASFSQMVKGHKLPAWVNSGGTGSPAQTVKLGSESWQVLSACKPHDCGSERIAVIWSEKSKQMAGVFSVVDEKTSQEKLTWLNVSDALSIDGKTVLFAALSGSLENHPDAFNYPQ</sequence>
<organism evidence="8 9">
    <name type="scientific">Klebsiella aerogenes (strain ATCC 13048 / DSM 30053 / CCUG 1429 / JCM 1235 / KCTC 2190 / NBRC 13534 / NCIMB 10102 / NCTC 10006 / CDC 819-56)</name>
    <name type="common">Enterobacter aerogenes</name>
    <dbReference type="NCBI Taxonomy" id="1028307"/>
    <lineage>
        <taxon>Bacteria</taxon>
        <taxon>Pseudomonadati</taxon>
        <taxon>Pseudomonadota</taxon>
        <taxon>Gammaproteobacteria</taxon>
        <taxon>Enterobacterales</taxon>
        <taxon>Enterobacteriaceae</taxon>
        <taxon>Klebsiella/Raoultella group</taxon>
        <taxon>Klebsiella</taxon>
    </lineage>
</organism>
<dbReference type="Gene3D" id="3.40.1420.10">
    <property type="entry name" value="Inhibitor of vertebrate lysozyme"/>
    <property type="match status" value="1"/>
</dbReference>
<evidence type="ECO:0000256" key="6">
    <source>
        <dbReference type="PIRSR" id="PIRSR009103-2"/>
    </source>
</evidence>
<keyword evidence="3 7" id="KW-0732">Signal</keyword>
<feature type="chain" id="PRO_5002609503" evidence="7">
    <location>
        <begin position="20"/>
        <end position="149"/>
    </location>
</feature>
<dbReference type="SUPFAM" id="SSF89872">
    <property type="entry name" value="Inhibitor of vertebrate lysozyme, Ivy"/>
    <property type="match status" value="1"/>
</dbReference>
<dbReference type="GO" id="GO:0042597">
    <property type="term" value="C:periplasmic space"/>
    <property type="evidence" value="ECO:0007669"/>
    <property type="project" value="UniProtKB-SubCell"/>
</dbReference>
<dbReference type="NCBIfam" id="NF007443">
    <property type="entry name" value="PRK09993.1"/>
    <property type="match status" value="1"/>
</dbReference>
<dbReference type="InterPro" id="IPR014453">
    <property type="entry name" value="Inhibitor_vertebrate_lysozyme"/>
</dbReference>
<dbReference type="eggNOG" id="ENOG50305HJ">
    <property type="taxonomic scope" value="Bacteria"/>
</dbReference>
<proteinExistence type="inferred from homology"/>
<dbReference type="AlphaFoldDB" id="A0A0H3FST6"/>
<evidence type="ECO:0000256" key="1">
    <source>
        <dbReference type="ARBA" id="ARBA00004418"/>
    </source>
</evidence>
<keyword evidence="6" id="KW-1015">Disulfide bond</keyword>
<dbReference type="Pfam" id="PF08816">
    <property type="entry name" value="Ivy"/>
    <property type="match status" value="1"/>
</dbReference>
<evidence type="ECO:0000256" key="2">
    <source>
        <dbReference type="ARBA" id="ARBA00009724"/>
    </source>
</evidence>
<evidence type="ECO:0000256" key="5">
    <source>
        <dbReference type="PIRSR" id="PIRSR009103-1"/>
    </source>
</evidence>
<dbReference type="RefSeq" id="WP_015705431.1">
    <property type="nucleotide sequence ID" value="NC_015663.1"/>
</dbReference>
<protein>
    <submittedName>
        <fullName evidence="8">C-lysozyme inhibitor</fullName>
    </submittedName>
</protein>
<evidence type="ECO:0000256" key="3">
    <source>
        <dbReference type="ARBA" id="ARBA00022729"/>
    </source>
</evidence>
<feature type="disulfide bond" evidence="6">
    <location>
        <begin position="76"/>
        <end position="81"/>
    </location>
</feature>
<gene>
    <name evidence="8" type="ordered locus">EAE_19255</name>
</gene>
<dbReference type="InterPro" id="IPR036501">
    <property type="entry name" value="Inhibitor_vert_lysozyme_sf"/>
</dbReference>
<evidence type="ECO:0000256" key="7">
    <source>
        <dbReference type="SAM" id="SignalP"/>
    </source>
</evidence>
<keyword evidence="9" id="KW-1185">Reference proteome</keyword>
<dbReference type="HOGENOM" id="CLU_109262_0_0_6"/>
<dbReference type="EMBL" id="CP002824">
    <property type="protein sequence ID" value="AEG98758.1"/>
    <property type="molecule type" value="Genomic_DNA"/>
</dbReference>
<keyword evidence="4" id="KW-0574">Periplasm</keyword>
<comment type="similarity">
    <text evidence="2">Belongs to the ivy family.</text>
</comment>
<name>A0A0H3FST6_KLEAK</name>
<evidence type="ECO:0000313" key="8">
    <source>
        <dbReference type="EMBL" id="AEG98758.1"/>
    </source>
</evidence>
<accession>A0A0H3FST6</accession>
<dbReference type="Proteomes" id="UP000008881">
    <property type="component" value="Chromosome"/>
</dbReference>
<evidence type="ECO:0000313" key="9">
    <source>
        <dbReference type="Proteomes" id="UP000008881"/>
    </source>
</evidence>
<reference evidence="8 9" key="1">
    <citation type="journal article" date="2012" name="J. Bacteriol.">
        <title>Complete genome sequence of Enterobacter aerogenes KCTC 2190.</title>
        <authorList>
            <person name="Shin S.H."/>
            <person name="Kim S."/>
            <person name="Kim J.Y."/>
            <person name="Lee S."/>
            <person name="Um Y."/>
            <person name="Oh M.K."/>
            <person name="Kim Y.R."/>
            <person name="Lee J."/>
            <person name="Yang K.S."/>
        </authorList>
    </citation>
    <scope>NUCLEOTIDE SEQUENCE [LARGE SCALE GENOMIC DNA]</scope>
    <source>
        <strain evidence="8 9">KCTC 2190</strain>
    </source>
</reference>
<feature type="signal peptide" evidence="7">
    <location>
        <begin position="1"/>
        <end position="19"/>
    </location>
</feature>
<dbReference type="OrthoDB" id="9033596at2"/>
<evidence type="ECO:0000256" key="4">
    <source>
        <dbReference type="ARBA" id="ARBA00022764"/>
    </source>
</evidence>
<feature type="site" description="Important for lysozyme inhibition" evidence="5">
    <location>
        <position position="79"/>
    </location>
</feature>
<comment type="subcellular location">
    <subcellularLocation>
        <location evidence="1">Periplasm</location>
    </subcellularLocation>
</comment>
<dbReference type="PIRSF" id="PIRSF009103">
    <property type="entry name" value="Ivy"/>
    <property type="match status" value="1"/>
</dbReference>